<reference evidence="3" key="1">
    <citation type="journal article" date="2010" name="Science">
        <title>Signatures of adaptation to obligate biotrophy in the Hyaloperonospora arabidopsidis genome.</title>
        <authorList>
            <person name="Baxter L."/>
            <person name="Tripathy S."/>
            <person name="Ishaque N."/>
            <person name="Boot N."/>
            <person name="Cabral A."/>
            <person name="Kemen E."/>
            <person name="Thines M."/>
            <person name="Ah-Fong A."/>
            <person name="Anderson R."/>
            <person name="Badejoko W."/>
            <person name="Bittner-Eddy P."/>
            <person name="Boore J.L."/>
            <person name="Chibucos M.C."/>
            <person name="Coates M."/>
            <person name="Dehal P."/>
            <person name="Delehaunty K."/>
            <person name="Dong S."/>
            <person name="Downton P."/>
            <person name="Dumas B."/>
            <person name="Fabro G."/>
            <person name="Fronick C."/>
            <person name="Fuerstenberg S.I."/>
            <person name="Fulton L."/>
            <person name="Gaulin E."/>
            <person name="Govers F."/>
            <person name="Hughes L."/>
            <person name="Humphray S."/>
            <person name="Jiang R.H."/>
            <person name="Judelson H."/>
            <person name="Kamoun S."/>
            <person name="Kyung K."/>
            <person name="Meijer H."/>
            <person name="Minx P."/>
            <person name="Morris P."/>
            <person name="Nelson J."/>
            <person name="Phuntumart V."/>
            <person name="Qutob D."/>
            <person name="Rehmany A."/>
            <person name="Rougon-Cardoso A."/>
            <person name="Ryden P."/>
            <person name="Torto-Alalibo T."/>
            <person name="Studholme D."/>
            <person name="Wang Y."/>
            <person name="Win J."/>
            <person name="Wood J."/>
            <person name="Clifton S.W."/>
            <person name="Rogers J."/>
            <person name="Van den Ackerveken G."/>
            <person name="Jones J.D."/>
            <person name="McDowell J.M."/>
            <person name="Beynon J."/>
            <person name="Tyler B.M."/>
        </authorList>
    </citation>
    <scope>NUCLEOTIDE SEQUENCE [LARGE SCALE GENOMIC DNA]</scope>
    <source>
        <strain evidence="3">Emoy2</strain>
    </source>
</reference>
<evidence type="ECO:0000313" key="3">
    <source>
        <dbReference type="Proteomes" id="UP000011713"/>
    </source>
</evidence>
<evidence type="ECO:0000256" key="1">
    <source>
        <dbReference type="SAM" id="MobiDB-lite"/>
    </source>
</evidence>
<organism evidence="2 3">
    <name type="scientific">Hyaloperonospora arabidopsidis (strain Emoy2)</name>
    <name type="common">Downy mildew agent</name>
    <name type="synonym">Peronospora arabidopsidis</name>
    <dbReference type="NCBI Taxonomy" id="559515"/>
    <lineage>
        <taxon>Eukaryota</taxon>
        <taxon>Sar</taxon>
        <taxon>Stramenopiles</taxon>
        <taxon>Oomycota</taxon>
        <taxon>Peronosporomycetes</taxon>
        <taxon>Peronosporales</taxon>
        <taxon>Peronosporaceae</taxon>
        <taxon>Hyaloperonospora</taxon>
    </lineage>
</organism>
<dbReference type="EnsemblProtists" id="HpaT814083">
    <property type="protein sequence ID" value="HpaP814083"/>
    <property type="gene ID" value="HpaG814083"/>
</dbReference>
<dbReference type="AlphaFoldDB" id="M4C4R5"/>
<sequence length="68" mass="8022">MWSRIPPHLSEKQKRRPMWRSGEIGNLPYSPSHDLSLPFRLTTYNNRGHSTHDVLRVTGHRSLVLLQY</sequence>
<dbReference type="EMBL" id="JH598241">
    <property type="status" value="NOT_ANNOTATED_CDS"/>
    <property type="molecule type" value="Genomic_DNA"/>
</dbReference>
<dbReference type="Proteomes" id="UP000011713">
    <property type="component" value="Unassembled WGS sequence"/>
</dbReference>
<feature type="region of interest" description="Disordered" evidence="1">
    <location>
        <begin position="1"/>
        <end position="23"/>
    </location>
</feature>
<reference evidence="2" key="2">
    <citation type="submission" date="2015-06" db="UniProtKB">
        <authorList>
            <consortium name="EnsemblProtists"/>
        </authorList>
    </citation>
    <scope>IDENTIFICATION</scope>
    <source>
        <strain evidence="2">Emoy2</strain>
    </source>
</reference>
<proteinExistence type="predicted"/>
<accession>M4C4R5</accession>
<evidence type="ECO:0000313" key="2">
    <source>
        <dbReference type="EnsemblProtists" id="HpaP814083"/>
    </source>
</evidence>
<dbReference type="HOGENOM" id="CLU_2799431_0_0_1"/>
<dbReference type="VEuPathDB" id="FungiDB:HpaG814083"/>
<dbReference type="InParanoid" id="M4C4R5"/>
<protein>
    <submittedName>
        <fullName evidence="2">Uncharacterized protein</fullName>
    </submittedName>
</protein>
<keyword evidence="3" id="KW-1185">Reference proteome</keyword>
<name>M4C4R5_HYAAE</name>